<reference evidence="5 7" key="2">
    <citation type="submission" date="2019-03" db="EMBL/GenBank/DDBJ databases">
        <title>Genomic Encyclopedia of Type Strains, Phase IV (KMG-IV): sequencing the most valuable type-strain genomes for metagenomic binning, comparative biology and taxonomic classification.</title>
        <authorList>
            <person name="Goeker M."/>
        </authorList>
    </citation>
    <scope>NUCLEOTIDE SEQUENCE [LARGE SCALE GENOMIC DNA]</scope>
    <source>
        <strain evidence="5 7">DSM 101483</strain>
    </source>
</reference>
<evidence type="ECO:0000259" key="3">
    <source>
        <dbReference type="Pfam" id="PF13649"/>
    </source>
</evidence>
<reference evidence="4 6" key="1">
    <citation type="journal article" date="2016" name="Front. Microbiol.">
        <title>Genome Sequence of the Piezophilic, Mesophilic Sulfate-Reducing Bacterium Desulfovibrio indicus J2T.</title>
        <authorList>
            <person name="Cao J."/>
            <person name="Maignien L."/>
            <person name="Shao Z."/>
            <person name="Alain K."/>
            <person name="Jebbar M."/>
        </authorList>
    </citation>
    <scope>NUCLEOTIDE SEQUENCE [LARGE SCALE GENOMIC DNA]</scope>
    <source>
        <strain evidence="4 6">J2</strain>
    </source>
</reference>
<sequence>MKDWFYNEFKQVGVDYTDKTSADHYDVQMDFRDYDEEVKRFVDRLAPADTRTMTAIDLGCGTGAFSVHAARYFRTILAVDVSREMQSIAEAKAREAGIANIEFHRGGFLGFRPAEPADVVTTKWALHHLPDYWKQAALLNVNRMLKPGGFFCLTDVIFPFDPDFEVSVQSLLDGLARDHGQEFADETALHIREEYSTFDWVITGMLERAGFKILEADTASALTTEYLCAKIETPG</sequence>
<keyword evidence="2" id="KW-0808">Transferase</keyword>
<name>A0A140D9K5_9BACT</name>
<evidence type="ECO:0000256" key="2">
    <source>
        <dbReference type="ARBA" id="ARBA00022679"/>
    </source>
</evidence>
<gene>
    <name evidence="4" type="ORF">AWY79_01475</name>
    <name evidence="5" type="ORF">EDC59_108114</name>
</gene>
<accession>A0A140D9K5</accession>
<dbReference type="GO" id="GO:0032259">
    <property type="term" value="P:methylation"/>
    <property type="evidence" value="ECO:0007669"/>
    <property type="project" value="UniProtKB-KW"/>
</dbReference>
<dbReference type="EMBL" id="CP014206">
    <property type="protein sequence ID" value="AMK09872.1"/>
    <property type="molecule type" value="Genomic_DNA"/>
</dbReference>
<dbReference type="PANTHER" id="PTHR43861:SF1">
    <property type="entry name" value="TRANS-ACONITATE 2-METHYLTRANSFERASE"/>
    <property type="match status" value="1"/>
</dbReference>
<organism evidence="5 7">
    <name type="scientific">Pseudodesulfovibrio indicus</name>
    <dbReference type="NCBI Taxonomy" id="1716143"/>
    <lineage>
        <taxon>Bacteria</taxon>
        <taxon>Pseudomonadati</taxon>
        <taxon>Thermodesulfobacteriota</taxon>
        <taxon>Desulfovibrionia</taxon>
        <taxon>Desulfovibrionales</taxon>
        <taxon>Desulfovibrionaceae</taxon>
    </lineage>
</organism>
<protein>
    <submittedName>
        <fullName evidence="5">Methyltransferase family protein</fullName>
    </submittedName>
</protein>
<dbReference type="SUPFAM" id="SSF53335">
    <property type="entry name" value="S-adenosyl-L-methionine-dependent methyltransferases"/>
    <property type="match status" value="1"/>
</dbReference>
<dbReference type="Proteomes" id="UP000295506">
    <property type="component" value="Unassembled WGS sequence"/>
</dbReference>
<evidence type="ECO:0000313" key="5">
    <source>
        <dbReference type="EMBL" id="TDT87448.1"/>
    </source>
</evidence>
<dbReference type="EMBL" id="SOBK01000008">
    <property type="protein sequence ID" value="TDT87448.1"/>
    <property type="molecule type" value="Genomic_DNA"/>
</dbReference>
<evidence type="ECO:0000313" key="6">
    <source>
        <dbReference type="Proteomes" id="UP000055611"/>
    </source>
</evidence>
<dbReference type="InterPro" id="IPR041698">
    <property type="entry name" value="Methyltransf_25"/>
</dbReference>
<dbReference type="CDD" id="cd02440">
    <property type="entry name" value="AdoMet_MTases"/>
    <property type="match status" value="1"/>
</dbReference>
<keyword evidence="1 5" id="KW-0489">Methyltransferase</keyword>
<dbReference type="InterPro" id="IPR029063">
    <property type="entry name" value="SAM-dependent_MTases_sf"/>
</dbReference>
<dbReference type="KEGG" id="dej:AWY79_01475"/>
<dbReference type="RefSeq" id="WP_066799429.1">
    <property type="nucleotide sequence ID" value="NZ_CP014206.1"/>
</dbReference>
<proteinExistence type="predicted"/>
<dbReference type="AlphaFoldDB" id="A0A140D9K5"/>
<dbReference type="Pfam" id="PF13649">
    <property type="entry name" value="Methyltransf_25"/>
    <property type="match status" value="1"/>
</dbReference>
<evidence type="ECO:0000256" key="1">
    <source>
        <dbReference type="ARBA" id="ARBA00022603"/>
    </source>
</evidence>
<feature type="domain" description="Methyltransferase" evidence="3">
    <location>
        <begin position="56"/>
        <end position="149"/>
    </location>
</feature>
<dbReference type="PANTHER" id="PTHR43861">
    <property type="entry name" value="TRANS-ACONITATE 2-METHYLTRANSFERASE-RELATED"/>
    <property type="match status" value="1"/>
</dbReference>
<dbReference type="Gene3D" id="3.40.50.150">
    <property type="entry name" value="Vaccinia Virus protein VP39"/>
    <property type="match status" value="1"/>
</dbReference>
<dbReference type="GO" id="GO:0008168">
    <property type="term" value="F:methyltransferase activity"/>
    <property type="evidence" value="ECO:0007669"/>
    <property type="project" value="UniProtKB-KW"/>
</dbReference>
<dbReference type="OrthoDB" id="9782855at2"/>
<evidence type="ECO:0000313" key="4">
    <source>
        <dbReference type="EMBL" id="AMK09872.1"/>
    </source>
</evidence>
<evidence type="ECO:0000313" key="7">
    <source>
        <dbReference type="Proteomes" id="UP000295506"/>
    </source>
</evidence>
<keyword evidence="6" id="KW-1185">Reference proteome</keyword>
<dbReference type="Proteomes" id="UP000055611">
    <property type="component" value="Chromosome"/>
</dbReference>